<dbReference type="RefSeq" id="WP_122352799.1">
    <property type="nucleotide sequence ID" value="NZ_BMPB01000002.1"/>
</dbReference>
<dbReference type="Proteomes" id="UP000533637">
    <property type="component" value="Unassembled WGS sequence"/>
</dbReference>
<accession>A0ABR6KJI9</accession>
<name>A0ABR6KJI9_9BACT</name>
<sequence>MARKVNYSKRIGKIKAQLDELVNDIENGSKKETEEVVEQKVKISDIDFENEDVATLMKIQTRLVRAINQKMKN</sequence>
<proteinExistence type="predicted"/>
<evidence type="ECO:0000313" key="1">
    <source>
        <dbReference type="EMBL" id="MBB4621663.1"/>
    </source>
</evidence>
<keyword evidence="2" id="KW-1185">Reference proteome</keyword>
<protein>
    <submittedName>
        <fullName evidence="1">Uncharacterized protein</fullName>
    </submittedName>
</protein>
<comment type="caution">
    <text evidence="1">The sequence shown here is derived from an EMBL/GenBank/DDBJ whole genome shotgun (WGS) entry which is preliminary data.</text>
</comment>
<gene>
    <name evidence="1" type="ORF">GGQ57_001557</name>
</gene>
<reference evidence="1 2" key="1">
    <citation type="submission" date="2020-08" db="EMBL/GenBank/DDBJ databases">
        <title>Genomic Encyclopedia of Type Strains, Phase IV (KMG-IV): sequencing the most valuable type-strain genomes for metagenomic binning, comparative biology and taxonomic classification.</title>
        <authorList>
            <person name="Goeker M."/>
        </authorList>
    </citation>
    <scope>NUCLEOTIDE SEQUENCE [LARGE SCALE GENOMIC DNA]</scope>
    <source>
        <strain evidence="1 2">DSM 102983</strain>
    </source>
</reference>
<evidence type="ECO:0000313" key="2">
    <source>
        <dbReference type="Proteomes" id="UP000533637"/>
    </source>
</evidence>
<organism evidence="1 2">
    <name type="scientific">Parabacteroides faecis</name>
    <dbReference type="NCBI Taxonomy" id="1217282"/>
    <lineage>
        <taxon>Bacteria</taxon>
        <taxon>Pseudomonadati</taxon>
        <taxon>Bacteroidota</taxon>
        <taxon>Bacteroidia</taxon>
        <taxon>Bacteroidales</taxon>
        <taxon>Tannerellaceae</taxon>
        <taxon>Parabacteroides</taxon>
    </lineage>
</organism>
<dbReference type="EMBL" id="JACHOC010000002">
    <property type="protein sequence ID" value="MBB4621663.1"/>
    <property type="molecule type" value="Genomic_DNA"/>
</dbReference>